<dbReference type="GO" id="GO:0036297">
    <property type="term" value="P:interstrand cross-link repair"/>
    <property type="evidence" value="ECO:0007669"/>
    <property type="project" value="InterPro"/>
</dbReference>
<keyword evidence="2" id="KW-1185">Reference proteome</keyword>
<dbReference type="Proteomes" id="UP000324897">
    <property type="component" value="Chromosome 3"/>
</dbReference>
<protein>
    <submittedName>
        <fullName evidence="1">Uncharacterized protein</fullName>
    </submittedName>
</protein>
<gene>
    <name evidence="1" type="ORF">EJB05_41320</name>
</gene>
<evidence type="ECO:0000313" key="2">
    <source>
        <dbReference type="Proteomes" id="UP000324897"/>
    </source>
</evidence>
<feature type="non-terminal residue" evidence="1">
    <location>
        <position position="1"/>
    </location>
</feature>
<evidence type="ECO:0000313" key="1">
    <source>
        <dbReference type="EMBL" id="TVU07942.1"/>
    </source>
</evidence>
<accession>A0A5J9T9E4</accession>
<dbReference type="AlphaFoldDB" id="A0A5J9T9E4"/>
<comment type="caution">
    <text evidence="1">The sequence shown here is derived from an EMBL/GenBank/DDBJ whole genome shotgun (WGS) entry which is preliminary data.</text>
</comment>
<dbReference type="OrthoDB" id="2449818at2759"/>
<dbReference type="PANTHER" id="PTHR32094:SF5">
    <property type="entry name" value="FANCONI ANEMIA GROUP E PROTEIN"/>
    <property type="match status" value="1"/>
</dbReference>
<name>A0A5J9T9E4_9POAL</name>
<dbReference type="Gramene" id="TVU07942">
    <property type="protein sequence ID" value="TVU07942"/>
    <property type="gene ID" value="EJB05_41320"/>
</dbReference>
<organism evidence="1 2">
    <name type="scientific">Eragrostis curvula</name>
    <name type="common">weeping love grass</name>
    <dbReference type="NCBI Taxonomy" id="38414"/>
    <lineage>
        <taxon>Eukaryota</taxon>
        <taxon>Viridiplantae</taxon>
        <taxon>Streptophyta</taxon>
        <taxon>Embryophyta</taxon>
        <taxon>Tracheophyta</taxon>
        <taxon>Spermatophyta</taxon>
        <taxon>Magnoliopsida</taxon>
        <taxon>Liliopsida</taxon>
        <taxon>Poales</taxon>
        <taxon>Poaceae</taxon>
        <taxon>PACMAD clade</taxon>
        <taxon>Chloridoideae</taxon>
        <taxon>Eragrostideae</taxon>
        <taxon>Eragrostidinae</taxon>
        <taxon>Eragrostis</taxon>
    </lineage>
</organism>
<dbReference type="Gene3D" id="1.25.40.480">
    <property type="match status" value="1"/>
</dbReference>
<dbReference type="InterPro" id="IPR039685">
    <property type="entry name" value="FANCE"/>
</dbReference>
<reference evidence="1 2" key="1">
    <citation type="journal article" date="2019" name="Sci. Rep.">
        <title>A high-quality genome of Eragrostis curvula grass provides insights into Poaceae evolution and supports new strategies to enhance forage quality.</title>
        <authorList>
            <person name="Carballo J."/>
            <person name="Santos B.A.C.M."/>
            <person name="Zappacosta D."/>
            <person name="Garbus I."/>
            <person name="Selva J.P."/>
            <person name="Gallo C.A."/>
            <person name="Diaz A."/>
            <person name="Albertini E."/>
            <person name="Caccamo M."/>
            <person name="Echenique V."/>
        </authorList>
    </citation>
    <scope>NUCLEOTIDE SEQUENCE [LARGE SCALE GENOMIC DNA]</scope>
    <source>
        <strain evidence="2">cv. Victoria</strain>
        <tissue evidence="1">Leaf</tissue>
    </source>
</reference>
<sequence>MEPWLPLIRHLLASPAANAAAFSSSPSSVDCPSSPHPAVALLRLLLSPAPTLPASAESRAANPAIVFQVLPPLLQSQALSFLSSSSSLLDPHLLRSLAVRILSASSGLYDFWVRRGARHVLDGLPDEEAVRGIASEEFVDGFHEPPPWLKEAAVRARPVLPWLPLDCRSTMTSGICGGGRGDDLGGLGLEKMGLYQDEDSEMQEAGCASPPPAPPLGDLMVQKAMALQKEIAAVESILDAQRVAKDLQDICVDSRNAEAVLSLVQPWEADDDTLRVLLSNLVLEEDEVRGKGPALVLCSVVLPKLLELQRPASSVLISAVLDLCKRHPTAAVEAVLFPLVLRKGGLNIPQCEVLTRVVQECMHPLHVTSFCHRLFSGEDLERRPICMPQHYENIDSYLVWTESLFALFYNILKQDICLTPSTVGELISVIDERASEFSRSLKFCNFLLCFMSKCWHECKVQRELLERAAERTNTVLTKAILAKLRPTS</sequence>
<dbReference type="PANTHER" id="PTHR32094">
    <property type="entry name" value="FANCONI ANEMIA GROUP E PROTEIN"/>
    <property type="match status" value="1"/>
</dbReference>
<dbReference type="EMBL" id="RWGY01000039">
    <property type="protein sequence ID" value="TVU07942.1"/>
    <property type="molecule type" value="Genomic_DNA"/>
</dbReference>
<dbReference type="GO" id="GO:0043240">
    <property type="term" value="C:Fanconi anaemia nuclear complex"/>
    <property type="evidence" value="ECO:0007669"/>
    <property type="project" value="InterPro"/>
</dbReference>
<proteinExistence type="predicted"/>